<evidence type="ECO:0000256" key="1">
    <source>
        <dbReference type="SAM" id="MobiDB-lite"/>
    </source>
</evidence>
<evidence type="ECO:0000313" key="3">
    <source>
        <dbReference type="Proteomes" id="UP001201163"/>
    </source>
</evidence>
<dbReference type="EMBL" id="JAKELL010000030">
    <property type="protein sequence ID" value="KAH8990471.1"/>
    <property type="molecule type" value="Genomic_DNA"/>
</dbReference>
<accession>A0AAD4LFG7</accession>
<protein>
    <submittedName>
        <fullName evidence="2">Uncharacterized protein</fullName>
    </submittedName>
</protein>
<sequence length="166" mass="19363">MPSAWFTCEVETSSCQRRASSRRGRRRAPDDRTDELKRLDRSIFRPVITFNKDAKRAAQEAKVLQRYEEEREKAMADIRETQNRLGQASTYGSREEEIGARPNGRRAAQPSLQKEQRKYYQFEATASDDEPEDELDDNLDEISGQKTVNLDNRVFKNTEKVHHSMH</sequence>
<dbReference type="Proteomes" id="UP001201163">
    <property type="component" value="Unassembled WGS sequence"/>
</dbReference>
<gene>
    <name evidence="2" type="ORF">EDB92DRAFT_2054021</name>
</gene>
<dbReference type="AlphaFoldDB" id="A0AAD4LFG7"/>
<reference evidence="2" key="1">
    <citation type="submission" date="2022-01" db="EMBL/GenBank/DDBJ databases">
        <title>Comparative genomics reveals a dynamic genome evolution in the ectomycorrhizal milk-cap (Lactarius) mushrooms.</title>
        <authorList>
            <consortium name="DOE Joint Genome Institute"/>
            <person name="Lebreton A."/>
            <person name="Tang N."/>
            <person name="Kuo A."/>
            <person name="LaButti K."/>
            <person name="Drula E."/>
            <person name="Barry K."/>
            <person name="Clum A."/>
            <person name="Lipzen A."/>
            <person name="Mousain D."/>
            <person name="Ng V."/>
            <person name="Wang R."/>
            <person name="Wang X."/>
            <person name="Dai Y."/>
            <person name="Henrissat B."/>
            <person name="Grigoriev I.V."/>
            <person name="Guerin-Laguette A."/>
            <person name="Yu F."/>
            <person name="Martin F.M."/>
        </authorList>
    </citation>
    <scope>NUCLEOTIDE SEQUENCE</scope>
    <source>
        <strain evidence="2">QP</strain>
    </source>
</reference>
<feature type="compositionally biased region" description="Acidic residues" evidence="1">
    <location>
        <begin position="126"/>
        <end position="140"/>
    </location>
</feature>
<organism evidence="2 3">
    <name type="scientific">Lactarius akahatsu</name>
    <dbReference type="NCBI Taxonomy" id="416441"/>
    <lineage>
        <taxon>Eukaryota</taxon>
        <taxon>Fungi</taxon>
        <taxon>Dikarya</taxon>
        <taxon>Basidiomycota</taxon>
        <taxon>Agaricomycotina</taxon>
        <taxon>Agaricomycetes</taxon>
        <taxon>Russulales</taxon>
        <taxon>Russulaceae</taxon>
        <taxon>Lactarius</taxon>
    </lineage>
</organism>
<evidence type="ECO:0000313" key="2">
    <source>
        <dbReference type="EMBL" id="KAH8990471.1"/>
    </source>
</evidence>
<comment type="caution">
    <text evidence="2">The sequence shown here is derived from an EMBL/GenBank/DDBJ whole genome shotgun (WGS) entry which is preliminary data.</text>
</comment>
<proteinExistence type="predicted"/>
<name>A0AAD4LFG7_9AGAM</name>
<feature type="region of interest" description="Disordered" evidence="1">
    <location>
        <begin position="82"/>
        <end position="147"/>
    </location>
</feature>
<keyword evidence="3" id="KW-1185">Reference proteome</keyword>
<feature type="compositionally biased region" description="Polar residues" evidence="1">
    <location>
        <begin position="83"/>
        <end position="92"/>
    </location>
</feature>